<dbReference type="InterPro" id="IPR029068">
    <property type="entry name" value="Glyas_Bleomycin-R_OHBP_Dase"/>
</dbReference>
<dbReference type="Pfam" id="PF00903">
    <property type="entry name" value="Glyoxalase"/>
    <property type="match status" value="1"/>
</dbReference>
<feature type="region of interest" description="Disordered" evidence="1">
    <location>
        <begin position="1"/>
        <end position="32"/>
    </location>
</feature>
<gene>
    <name evidence="3" type="ORF">G4Z16_18560</name>
</gene>
<dbReference type="SUPFAM" id="SSF54593">
    <property type="entry name" value="Glyoxalase/Bleomycin resistance protein/Dihydroxybiphenyl dioxygenase"/>
    <property type="match status" value="1"/>
</dbReference>
<dbReference type="Gene3D" id="3.30.720.110">
    <property type="match status" value="1"/>
</dbReference>
<proteinExistence type="predicted"/>
<organism evidence="3 4">
    <name type="scientific">Streptomyces bathyalis</name>
    <dbReference type="NCBI Taxonomy" id="2710756"/>
    <lineage>
        <taxon>Bacteria</taxon>
        <taxon>Bacillati</taxon>
        <taxon>Actinomycetota</taxon>
        <taxon>Actinomycetes</taxon>
        <taxon>Kitasatosporales</taxon>
        <taxon>Streptomycetaceae</taxon>
        <taxon>Streptomyces</taxon>
    </lineage>
</organism>
<sequence>MTNSQTNTTSGTAPQAQSSAHTKADGASGAAAPAPTVWPTFQAHDAHALIDFLVEKIGFVRTAVYADSDQVAHCQLDWPEGGGVMLGSHKPGGDWNRPPGTFGCYVVTSDVDGLYERVKAAGVTFVRDLADEDYGNRDFTISDPEGNLWCFGHYRGEPSP</sequence>
<dbReference type="Proteomes" id="UP000595046">
    <property type="component" value="Chromosome"/>
</dbReference>
<evidence type="ECO:0000313" key="4">
    <source>
        <dbReference type="Proteomes" id="UP000595046"/>
    </source>
</evidence>
<dbReference type="PROSITE" id="PS51819">
    <property type="entry name" value="VOC"/>
    <property type="match status" value="1"/>
</dbReference>
<evidence type="ECO:0000256" key="1">
    <source>
        <dbReference type="SAM" id="MobiDB-lite"/>
    </source>
</evidence>
<evidence type="ECO:0000313" key="3">
    <source>
        <dbReference type="EMBL" id="QPP08073.1"/>
    </source>
</evidence>
<feature type="domain" description="VOC" evidence="2">
    <location>
        <begin position="35"/>
        <end position="154"/>
    </location>
</feature>
<protein>
    <submittedName>
        <fullName evidence="3">Glyoxalase</fullName>
    </submittedName>
</protein>
<dbReference type="InterPro" id="IPR037523">
    <property type="entry name" value="VOC_core"/>
</dbReference>
<reference evidence="4" key="1">
    <citation type="submission" date="2020-02" db="EMBL/GenBank/DDBJ databases">
        <title>Streptomyces sp. ASO4wet.</title>
        <authorList>
            <person name="Risdian C."/>
            <person name="Landwehr W."/>
            <person name="Schupp P."/>
            <person name="Wink J."/>
        </authorList>
    </citation>
    <scope>NUCLEOTIDE SEQUENCE [LARGE SCALE GENOMIC DNA]</scope>
    <source>
        <strain evidence="4">ASO4wet</strain>
    </source>
</reference>
<keyword evidence="4" id="KW-1185">Reference proteome</keyword>
<feature type="compositionally biased region" description="Polar residues" evidence="1">
    <location>
        <begin position="1"/>
        <end position="21"/>
    </location>
</feature>
<dbReference type="RefSeq" id="WP_197351866.1">
    <property type="nucleotide sequence ID" value="NZ_CP048882.1"/>
</dbReference>
<dbReference type="Gene3D" id="3.30.720.120">
    <property type="match status" value="1"/>
</dbReference>
<dbReference type="InterPro" id="IPR004360">
    <property type="entry name" value="Glyas_Fos-R_dOase_dom"/>
</dbReference>
<dbReference type="KEGG" id="sbat:G4Z16_18560"/>
<dbReference type="AlphaFoldDB" id="A0A7T1T844"/>
<evidence type="ECO:0000259" key="2">
    <source>
        <dbReference type="PROSITE" id="PS51819"/>
    </source>
</evidence>
<accession>A0A7T1T844</accession>
<name>A0A7T1T844_9ACTN</name>
<dbReference type="EMBL" id="CP048882">
    <property type="protein sequence ID" value="QPP08073.1"/>
    <property type="molecule type" value="Genomic_DNA"/>
</dbReference>